<sequence length="83" mass="8744">MRILIVVLSLVAMLVLAVWAGWDVVAGLVGGEMSPAGWAAAIIGTILTIALGSGLMLLVFYSSRRGYDDRVEEATHGVTSEEP</sequence>
<dbReference type="RefSeq" id="WP_420243634.1">
    <property type="nucleotide sequence ID" value="NZ_BOPV01000001.1"/>
</dbReference>
<evidence type="ECO:0000313" key="2">
    <source>
        <dbReference type="EMBL" id="GIL40532.1"/>
    </source>
</evidence>
<keyword evidence="1" id="KW-1133">Transmembrane helix</keyword>
<reference evidence="2" key="1">
    <citation type="submission" date="2021-02" db="EMBL/GenBank/DDBJ databases">
        <title>Genome sequence of Rhodospirillales sp. strain TMPK1 isolated from soil.</title>
        <authorList>
            <person name="Nakai R."/>
            <person name="Kusada H."/>
            <person name="Tamaki H."/>
        </authorList>
    </citation>
    <scope>NUCLEOTIDE SEQUENCE</scope>
    <source>
        <strain evidence="2">TMPK1</strain>
    </source>
</reference>
<keyword evidence="1" id="KW-0472">Membrane</keyword>
<evidence type="ECO:0000313" key="3">
    <source>
        <dbReference type="Proteomes" id="UP000681075"/>
    </source>
</evidence>
<dbReference type="EMBL" id="BOPV01000001">
    <property type="protein sequence ID" value="GIL40532.1"/>
    <property type="molecule type" value="Genomic_DNA"/>
</dbReference>
<accession>A0A8S8XEV4</accession>
<name>A0A8S8XEV4_9PROT</name>
<organism evidence="2 3">
    <name type="scientific">Roseiterribacter gracilis</name>
    <dbReference type="NCBI Taxonomy" id="2812848"/>
    <lineage>
        <taxon>Bacteria</taxon>
        <taxon>Pseudomonadati</taxon>
        <taxon>Pseudomonadota</taxon>
        <taxon>Alphaproteobacteria</taxon>
        <taxon>Rhodospirillales</taxon>
        <taxon>Roseiterribacteraceae</taxon>
        <taxon>Roseiterribacter</taxon>
    </lineage>
</organism>
<dbReference type="AlphaFoldDB" id="A0A8S8XEV4"/>
<feature type="transmembrane region" description="Helical" evidence="1">
    <location>
        <begin position="36"/>
        <end position="61"/>
    </location>
</feature>
<proteinExistence type="predicted"/>
<gene>
    <name evidence="2" type="ORF">TMPK1_27690</name>
</gene>
<protein>
    <submittedName>
        <fullName evidence="2">Uncharacterized protein</fullName>
    </submittedName>
</protein>
<comment type="caution">
    <text evidence="2">The sequence shown here is derived from an EMBL/GenBank/DDBJ whole genome shotgun (WGS) entry which is preliminary data.</text>
</comment>
<keyword evidence="3" id="KW-1185">Reference proteome</keyword>
<evidence type="ECO:0000256" key="1">
    <source>
        <dbReference type="SAM" id="Phobius"/>
    </source>
</evidence>
<dbReference type="Proteomes" id="UP000681075">
    <property type="component" value="Unassembled WGS sequence"/>
</dbReference>
<keyword evidence="1" id="KW-0812">Transmembrane</keyword>